<dbReference type="EMBL" id="AP018448">
    <property type="protein sequence ID" value="BBC36710.1"/>
    <property type="molecule type" value="Genomic_DNA"/>
</dbReference>
<feature type="region of interest" description="Disordered" evidence="1">
    <location>
        <begin position="1"/>
        <end position="30"/>
    </location>
</feature>
<name>A0ABM7FHX8_9ACTN</name>
<evidence type="ECO:0000256" key="1">
    <source>
        <dbReference type="SAM" id="MobiDB-lite"/>
    </source>
</evidence>
<evidence type="ECO:0000313" key="2">
    <source>
        <dbReference type="EMBL" id="BBC36710.1"/>
    </source>
</evidence>
<reference evidence="2 3" key="2">
    <citation type="journal article" date="2023" name="ChemBioChem">
        <title>Acyltransferase Domain Exchange between Two Independent Type I Polyketide Synthases in the Same Producer Strain of Macrolide Antibiotics.</title>
        <authorList>
            <person name="Kudo F."/>
            <person name="Kishikawa K."/>
            <person name="Tsuboi K."/>
            <person name="Kido T."/>
            <person name="Usui T."/>
            <person name="Hashimoto J."/>
            <person name="Shin-Ya K."/>
            <person name="Miyanaga A."/>
            <person name="Eguchi T."/>
        </authorList>
    </citation>
    <scope>NUCLEOTIDE SEQUENCE [LARGE SCALE GENOMIC DNA]</scope>
    <source>
        <strain evidence="2 3">A-8890</strain>
    </source>
</reference>
<feature type="compositionally biased region" description="Gly residues" evidence="1">
    <location>
        <begin position="1"/>
        <end position="10"/>
    </location>
</feature>
<sequence>MIHRGSGAGAGRLKAPAGSGPCRGTGLRIRPHDAYRPLKADGRDEDRISVLGPLRHPRLVLHAECQLRHLVGAQLP</sequence>
<gene>
    <name evidence="2" type="ORF">SGFS_080040</name>
</gene>
<protein>
    <submittedName>
        <fullName evidence="2">Uncharacterized protein</fullName>
    </submittedName>
</protein>
<accession>A0ABM7FHX8</accession>
<proteinExistence type="predicted"/>
<evidence type="ECO:0000313" key="3">
    <source>
        <dbReference type="Proteomes" id="UP001321542"/>
    </source>
</evidence>
<keyword evidence="3" id="KW-1185">Reference proteome</keyword>
<dbReference type="Proteomes" id="UP001321542">
    <property type="component" value="Chromosome"/>
</dbReference>
<reference evidence="2 3" key="1">
    <citation type="journal article" date="2010" name="ChemBioChem">
        <title>Cloning and characterization of the biosynthetic gene cluster of 16-membered macrolide antibiotic FD-891: involvement of a dual functional cytochrome P450 monooxygenase catalyzing epoxidation and hydroxylation.</title>
        <authorList>
            <person name="Kudo F."/>
            <person name="Motegi A."/>
            <person name="Mizoue K."/>
            <person name="Eguchi T."/>
        </authorList>
    </citation>
    <scope>NUCLEOTIDE SEQUENCE [LARGE SCALE GENOMIC DNA]</scope>
    <source>
        <strain evidence="2 3">A-8890</strain>
    </source>
</reference>
<organism evidence="2 3">
    <name type="scientific">Streptomyces graminofaciens</name>
    <dbReference type="NCBI Taxonomy" id="68212"/>
    <lineage>
        <taxon>Bacteria</taxon>
        <taxon>Bacillati</taxon>
        <taxon>Actinomycetota</taxon>
        <taxon>Actinomycetes</taxon>
        <taxon>Kitasatosporales</taxon>
        <taxon>Streptomycetaceae</taxon>
        <taxon>Streptomyces</taxon>
    </lineage>
</organism>